<name>A0A931GTL5_9CORY</name>
<keyword evidence="3" id="KW-1185">Reference proteome</keyword>
<evidence type="ECO:0008006" key="4">
    <source>
        <dbReference type="Google" id="ProtNLM"/>
    </source>
</evidence>
<dbReference type="RefSeq" id="WP_231375601.1">
    <property type="nucleotide sequence ID" value="NZ_CP046980.1"/>
</dbReference>
<feature type="transmembrane region" description="Helical" evidence="1">
    <location>
        <begin position="53"/>
        <end position="73"/>
    </location>
</feature>
<dbReference type="AlphaFoldDB" id="A0A931GTL5"/>
<gene>
    <name evidence="2" type="ORF">IW254_002101</name>
</gene>
<evidence type="ECO:0000313" key="2">
    <source>
        <dbReference type="EMBL" id="MBG6123132.1"/>
    </source>
</evidence>
<reference evidence="2" key="1">
    <citation type="submission" date="2020-11" db="EMBL/GenBank/DDBJ databases">
        <title>Sequencing the genomes of 1000 actinobacteria strains.</title>
        <authorList>
            <person name="Klenk H.-P."/>
        </authorList>
    </citation>
    <scope>NUCLEOTIDE SEQUENCE</scope>
    <source>
        <strain evidence="2">DSM 45632</strain>
    </source>
</reference>
<feature type="transmembrane region" description="Helical" evidence="1">
    <location>
        <begin position="23"/>
        <end position="41"/>
    </location>
</feature>
<proteinExistence type="predicted"/>
<dbReference type="Proteomes" id="UP000658613">
    <property type="component" value="Unassembled WGS sequence"/>
</dbReference>
<dbReference type="EMBL" id="JADOUE010000001">
    <property type="protein sequence ID" value="MBG6123132.1"/>
    <property type="molecule type" value="Genomic_DNA"/>
</dbReference>
<keyword evidence="1" id="KW-1133">Transmembrane helix</keyword>
<comment type="caution">
    <text evidence="2">The sequence shown here is derived from an EMBL/GenBank/DDBJ whole genome shotgun (WGS) entry which is preliminary data.</text>
</comment>
<organism evidence="2 3">
    <name type="scientific">Corynebacterium aquatimens</name>
    <dbReference type="NCBI Taxonomy" id="1190508"/>
    <lineage>
        <taxon>Bacteria</taxon>
        <taxon>Bacillati</taxon>
        <taxon>Actinomycetota</taxon>
        <taxon>Actinomycetes</taxon>
        <taxon>Mycobacteriales</taxon>
        <taxon>Corynebacteriaceae</taxon>
        <taxon>Corynebacterium</taxon>
    </lineage>
</organism>
<evidence type="ECO:0000313" key="3">
    <source>
        <dbReference type="Proteomes" id="UP000658613"/>
    </source>
</evidence>
<evidence type="ECO:0000256" key="1">
    <source>
        <dbReference type="SAM" id="Phobius"/>
    </source>
</evidence>
<keyword evidence="1" id="KW-0812">Transmembrane</keyword>
<sequence length="149" mass="16794">MAQFRLGRDEVVLADMSPPAWQMVRPILEVLAATALFWLAIGFLDRPSTGVDVLIRNCVVAAWAIVVLWRFLLPLLRTRGQRFVVTNRRIVALSGTSNKVDSIPLAQIRSVHCYRGGLNVGLIGYPAPVYFKKVGRVRRVEELINRQLQ</sequence>
<keyword evidence="1" id="KW-0472">Membrane</keyword>
<accession>A0A931GTL5</accession>
<protein>
    <recommendedName>
        <fullName evidence="4">PH domain-containing protein</fullName>
    </recommendedName>
</protein>